<evidence type="ECO:0000313" key="4">
    <source>
        <dbReference type="EMBL" id="MUL28930.1"/>
    </source>
</evidence>
<comment type="caution">
    <text evidence="4">The sequence shown here is derived from an EMBL/GenBank/DDBJ whole genome shotgun (WGS) entry which is preliminary data.</text>
</comment>
<dbReference type="RefSeq" id="WP_155716739.1">
    <property type="nucleotide sequence ID" value="NZ_VVIQ01000018.1"/>
</dbReference>
<dbReference type="InterPro" id="IPR010992">
    <property type="entry name" value="IHF-like_DNA-bd_dom_sf"/>
</dbReference>
<accession>A0A7C9HFA5</accession>
<evidence type="ECO:0000259" key="3">
    <source>
        <dbReference type="Pfam" id="PF18291"/>
    </source>
</evidence>
<gene>
    <name evidence="4" type="ORF">F0475_11670</name>
</gene>
<proteinExistence type="predicted"/>
<dbReference type="Proteomes" id="UP000482295">
    <property type="component" value="Unassembled WGS sequence"/>
</dbReference>
<dbReference type="AlphaFoldDB" id="A0A7C9HFA5"/>
<feature type="domain" description="HU" evidence="3">
    <location>
        <begin position="2"/>
        <end position="121"/>
    </location>
</feature>
<dbReference type="GO" id="GO:0003677">
    <property type="term" value="F:DNA binding"/>
    <property type="evidence" value="ECO:0007669"/>
    <property type="project" value="UniProtKB-KW"/>
</dbReference>
<reference evidence="4 5" key="1">
    <citation type="submission" date="2019-09" db="EMBL/GenBank/DDBJ databases">
        <title>Prevotella A2879 sp. nov., isolated from an abscess of a patient.</title>
        <authorList>
            <person name="Buhl M."/>
            <person name="Oberhettinger P."/>
        </authorList>
    </citation>
    <scope>NUCLEOTIDE SEQUENCE [LARGE SCALE GENOMIC DNA]</scope>
    <source>
        <strain evidence="4 5">A2879</strain>
    </source>
</reference>
<keyword evidence="1 4" id="KW-0238">DNA-binding</keyword>
<evidence type="ECO:0000256" key="1">
    <source>
        <dbReference type="ARBA" id="ARBA00023125"/>
    </source>
</evidence>
<dbReference type="InterPro" id="IPR005902">
    <property type="entry name" value="HU_DNA-bd_put"/>
</dbReference>
<dbReference type="EMBL" id="VVIQ01000018">
    <property type="protein sequence ID" value="MUL28930.1"/>
    <property type="molecule type" value="Genomic_DNA"/>
</dbReference>
<dbReference type="InterPro" id="IPR041607">
    <property type="entry name" value="HU-HIG"/>
</dbReference>
<keyword evidence="5" id="KW-1185">Reference proteome</keyword>
<evidence type="ECO:0000256" key="2">
    <source>
        <dbReference type="SAM" id="MobiDB-lite"/>
    </source>
</evidence>
<dbReference type="NCBIfam" id="TIGR01201">
    <property type="entry name" value="HU_rel"/>
    <property type="match status" value="1"/>
</dbReference>
<protein>
    <submittedName>
        <fullName evidence="4">DNA-binding protein</fullName>
    </submittedName>
</protein>
<evidence type="ECO:0000313" key="5">
    <source>
        <dbReference type="Proteomes" id="UP000482295"/>
    </source>
</evidence>
<organism evidence="4 5">
    <name type="scientific">Prevotella vespertina</name>
    <dbReference type="NCBI Taxonomy" id="2608404"/>
    <lineage>
        <taxon>Bacteria</taxon>
        <taxon>Pseudomonadati</taxon>
        <taxon>Bacteroidota</taxon>
        <taxon>Bacteroidia</taxon>
        <taxon>Bacteroidales</taxon>
        <taxon>Prevotellaceae</taxon>
        <taxon>Prevotella</taxon>
    </lineage>
</organism>
<dbReference type="SUPFAM" id="SSF47729">
    <property type="entry name" value="IHF-like DNA-binding proteins"/>
    <property type="match status" value="1"/>
</dbReference>
<sequence length="154" mass="16947">MVEFEVKSKKQTIGKKKGQTVYYAVPKSNQHMTLDALCDMIMDETSLSRGDVMNTLITLGKMACRSLKMGASIDLGDLGSLRIYFPPKMMDDMKDVTAATLKTPKIIFTPKAKMREAAHAAEVSVDNPARKKSPTPDPEPKEKENKEENGPVAG</sequence>
<feature type="compositionally biased region" description="Basic and acidic residues" evidence="2">
    <location>
        <begin position="138"/>
        <end position="154"/>
    </location>
</feature>
<name>A0A7C9HFA5_9BACT</name>
<feature type="region of interest" description="Disordered" evidence="2">
    <location>
        <begin position="117"/>
        <end position="154"/>
    </location>
</feature>
<dbReference type="Pfam" id="PF18291">
    <property type="entry name" value="HU-HIG"/>
    <property type="match status" value="1"/>
</dbReference>